<evidence type="ECO:0000313" key="3">
    <source>
        <dbReference type="EMBL" id="TFB14132.1"/>
    </source>
</evidence>
<evidence type="ECO:0000256" key="1">
    <source>
        <dbReference type="ARBA" id="ARBA00007435"/>
    </source>
</evidence>
<sequence length="81" mass="9551">MFYTYMLRCNDGSLYTGYAVNLEQRLSKHQDGVASKYTRCRLPVKLVYYETFETKSEAMKREIAIKKLSKKLKEELILTTD</sequence>
<feature type="domain" description="GIY-YIG" evidence="2">
    <location>
        <begin position="1"/>
        <end position="75"/>
    </location>
</feature>
<reference evidence="3 4" key="1">
    <citation type="submission" date="2019-03" db="EMBL/GenBank/DDBJ databases">
        <authorList>
            <person name="He R.-H."/>
        </authorList>
    </citation>
    <scope>NUCLEOTIDE SEQUENCE [LARGE SCALE GENOMIC DNA]</scope>
    <source>
        <strain evidence="4">SH 714</strain>
    </source>
</reference>
<evidence type="ECO:0000259" key="2">
    <source>
        <dbReference type="PROSITE" id="PS50164"/>
    </source>
</evidence>
<keyword evidence="4" id="KW-1185">Reference proteome</keyword>
<name>A0A4Y8IDR8_9BACI</name>
<dbReference type="Proteomes" id="UP000297975">
    <property type="component" value="Unassembled WGS sequence"/>
</dbReference>
<accession>A0A4Y8IDR8</accession>
<dbReference type="PROSITE" id="PS50164">
    <property type="entry name" value="GIY_YIG"/>
    <property type="match status" value="1"/>
</dbReference>
<evidence type="ECO:0000313" key="4">
    <source>
        <dbReference type="Proteomes" id="UP000297975"/>
    </source>
</evidence>
<dbReference type="InterPro" id="IPR050190">
    <property type="entry name" value="UPF0213_domain"/>
</dbReference>
<dbReference type="EMBL" id="SOPW01000019">
    <property type="protein sequence ID" value="TFB14132.1"/>
    <property type="molecule type" value="Genomic_DNA"/>
</dbReference>
<comment type="similarity">
    <text evidence="1">Belongs to the UPF0213 family.</text>
</comment>
<dbReference type="CDD" id="cd10456">
    <property type="entry name" value="GIY-YIG_UPF0213"/>
    <property type="match status" value="1"/>
</dbReference>
<dbReference type="Gene3D" id="3.40.1440.10">
    <property type="entry name" value="GIY-YIG endonuclease"/>
    <property type="match status" value="1"/>
</dbReference>
<dbReference type="OrthoDB" id="9807770at2"/>
<protein>
    <submittedName>
        <fullName evidence="3">GIY-YIG nuclease family protein</fullName>
    </submittedName>
</protein>
<dbReference type="Pfam" id="PF01541">
    <property type="entry name" value="GIY-YIG"/>
    <property type="match status" value="1"/>
</dbReference>
<dbReference type="RefSeq" id="WP_134341207.1">
    <property type="nucleotide sequence ID" value="NZ_SOPW01000019.1"/>
</dbReference>
<dbReference type="AlphaFoldDB" id="A0A4Y8IDR8"/>
<gene>
    <name evidence="3" type="ORF">E3U55_14560</name>
</gene>
<comment type="caution">
    <text evidence="3">The sequence shown here is derived from an EMBL/GenBank/DDBJ whole genome shotgun (WGS) entry which is preliminary data.</text>
</comment>
<dbReference type="InterPro" id="IPR035901">
    <property type="entry name" value="GIY-YIG_endonuc_sf"/>
</dbReference>
<dbReference type="SUPFAM" id="SSF82771">
    <property type="entry name" value="GIY-YIG endonuclease"/>
    <property type="match status" value="1"/>
</dbReference>
<dbReference type="SMART" id="SM00465">
    <property type="entry name" value="GIYc"/>
    <property type="match status" value="1"/>
</dbReference>
<dbReference type="PANTHER" id="PTHR34477:SF1">
    <property type="entry name" value="UPF0213 PROTEIN YHBQ"/>
    <property type="match status" value="1"/>
</dbReference>
<organism evidence="3 4">
    <name type="scientific">Filobacillus milosensis</name>
    <dbReference type="NCBI Taxonomy" id="94137"/>
    <lineage>
        <taxon>Bacteria</taxon>
        <taxon>Bacillati</taxon>
        <taxon>Bacillota</taxon>
        <taxon>Bacilli</taxon>
        <taxon>Bacillales</taxon>
        <taxon>Bacillaceae</taxon>
        <taxon>Filobacillus</taxon>
    </lineage>
</organism>
<dbReference type="PANTHER" id="PTHR34477">
    <property type="entry name" value="UPF0213 PROTEIN YHBQ"/>
    <property type="match status" value="1"/>
</dbReference>
<proteinExistence type="inferred from homology"/>
<dbReference type="InterPro" id="IPR000305">
    <property type="entry name" value="GIY-YIG_endonuc"/>
</dbReference>